<gene>
    <name evidence="2" type="ORF">LSALG_LOCUS3183</name>
</gene>
<dbReference type="EMBL" id="OX465086">
    <property type="protein sequence ID" value="CAI9262446.1"/>
    <property type="molecule type" value="Genomic_DNA"/>
</dbReference>
<keyword evidence="1" id="KW-0812">Transmembrane</keyword>
<evidence type="ECO:0000313" key="3">
    <source>
        <dbReference type="Proteomes" id="UP001177003"/>
    </source>
</evidence>
<reference evidence="2" key="1">
    <citation type="submission" date="2023-04" db="EMBL/GenBank/DDBJ databases">
        <authorList>
            <person name="Vijverberg K."/>
            <person name="Xiong W."/>
            <person name="Schranz E."/>
        </authorList>
    </citation>
    <scope>NUCLEOTIDE SEQUENCE</scope>
</reference>
<feature type="transmembrane region" description="Helical" evidence="1">
    <location>
        <begin position="159"/>
        <end position="178"/>
    </location>
</feature>
<protein>
    <submittedName>
        <fullName evidence="2">Uncharacterized protein</fullName>
    </submittedName>
</protein>
<dbReference type="Proteomes" id="UP001177003">
    <property type="component" value="Chromosome 0"/>
</dbReference>
<evidence type="ECO:0000313" key="2">
    <source>
        <dbReference type="EMBL" id="CAI9262446.1"/>
    </source>
</evidence>
<name>A0AA35UX47_LACSI</name>
<proteinExistence type="predicted"/>
<dbReference type="AlphaFoldDB" id="A0AA35UX47"/>
<evidence type="ECO:0000256" key="1">
    <source>
        <dbReference type="SAM" id="Phobius"/>
    </source>
</evidence>
<keyword evidence="3" id="KW-1185">Reference proteome</keyword>
<keyword evidence="1" id="KW-0472">Membrane</keyword>
<keyword evidence="1" id="KW-1133">Transmembrane helix</keyword>
<organism evidence="2 3">
    <name type="scientific">Lactuca saligna</name>
    <name type="common">Willowleaf lettuce</name>
    <dbReference type="NCBI Taxonomy" id="75948"/>
    <lineage>
        <taxon>Eukaryota</taxon>
        <taxon>Viridiplantae</taxon>
        <taxon>Streptophyta</taxon>
        <taxon>Embryophyta</taxon>
        <taxon>Tracheophyta</taxon>
        <taxon>Spermatophyta</taxon>
        <taxon>Magnoliopsida</taxon>
        <taxon>eudicotyledons</taxon>
        <taxon>Gunneridae</taxon>
        <taxon>Pentapetalae</taxon>
        <taxon>asterids</taxon>
        <taxon>campanulids</taxon>
        <taxon>Asterales</taxon>
        <taxon>Asteraceae</taxon>
        <taxon>Cichorioideae</taxon>
        <taxon>Cichorieae</taxon>
        <taxon>Lactucinae</taxon>
        <taxon>Lactuca</taxon>
    </lineage>
</organism>
<sequence length="186" mass="20737">MAILHKPAIAGSPLAIAASFLTTTLQKLSLKFTAFRVFSPKSLVFHPNHANNVSISSILLLQHVYDLRSVSHLQAIISRNVCTRHGSEEIHPNGISKIKKKMCTVRQGDTPESPFIVLVDNVTVDLGPQVALDCYQRLIDREILPQAWALATHLCRNSIFMMVFALFLPILAGNAYYLRTFPLVPY</sequence>
<accession>A0AA35UX47</accession>